<name>A0ABX0PHA0_9BURK</name>
<comment type="caution">
    <text evidence="1">The sequence shown here is derived from an EMBL/GenBank/DDBJ whole genome shotgun (WGS) entry which is preliminary data.</text>
</comment>
<dbReference type="Pfam" id="PF04820">
    <property type="entry name" value="Trp_halogenase"/>
    <property type="match status" value="1"/>
</dbReference>
<evidence type="ECO:0000313" key="1">
    <source>
        <dbReference type="EMBL" id="NIA56415.1"/>
    </source>
</evidence>
<protein>
    <submittedName>
        <fullName evidence="1">Tryptophan 7-halogenase</fullName>
    </submittedName>
</protein>
<evidence type="ECO:0000313" key="2">
    <source>
        <dbReference type="Proteomes" id="UP000716322"/>
    </source>
</evidence>
<dbReference type="RefSeq" id="WP_166862006.1">
    <property type="nucleotide sequence ID" value="NZ_JAAQOM010000014.1"/>
</dbReference>
<dbReference type="SUPFAM" id="SSF51905">
    <property type="entry name" value="FAD/NAD(P)-binding domain"/>
    <property type="match status" value="1"/>
</dbReference>
<organism evidence="1 2">
    <name type="scientific">Telluria antibiotica</name>
    <dbReference type="NCBI Taxonomy" id="2717319"/>
    <lineage>
        <taxon>Bacteria</taxon>
        <taxon>Pseudomonadati</taxon>
        <taxon>Pseudomonadota</taxon>
        <taxon>Betaproteobacteria</taxon>
        <taxon>Burkholderiales</taxon>
        <taxon>Oxalobacteraceae</taxon>
        <taxon>Telluria group</taxon>
        <taxon>Telluria</taxon>
    </lineage>
</organism>
<dbReference type="InterPro" id="IPR006905">
    <property type="entry name" value="Flavin_halogenase"/>
</dbReference>
<dbReference type="Proteomes" id="UP000716322">
    <property type="component" value="Unassembled WGS sequence"/>
</dbReference>
<keyword evidence="2" id="KW-1185">Reference proteome</keyword>
<accession>A0ABX0PHA0</accession>
<dbReference type="Gene3D" id="3.50.50.60">
    <property type="entry name" value="FAD/NAD(P)-binding domain"/>
    <property type="match status" value="1"/>
</dbReference>
<dbReference type="PIRSF" id="PIRSF011396">
    <property type="entry name" value="Trp_halogenase"/>
    <property type="match status" value="1"/>
</dbReference>
<dbReference type="PANTHER" id="PTHR43747:SF4">
    <property type="entry name" value="FLAVIN-DEPENDENT TRYPTOPHAN HALOGENASE"/>
    <property type="match status" value="1"/>
</dbReference>
<sequence>MSLKQLRRVVVVGGGSAGWMVAAALSRLLLRDDGREHWTIELIESEEIGTVGVGEGTIPAIRAFNSALGISEDEFLRETKGTFKLGIEFVGWNAPGSRYFHGFSDVGRPIDGVPFHQYWLRLRKAGFAHDFADYSINSVAALQGRFIRPRQDMAHSPLGEIGHAFHFDANLYGRYLRRRAEQQGVVRTEGRIGEVLRDPHNENIAGLRLSDGRLIEGDLFIDCSGMRALLIEQTCAAGFENWSHWLPCDRALAVPSESALPLLPYTRSTARSAGWQWRIPLQHRIGNGHVYSSAFMQDREAADVLLSTLDGKPLAEPRLLRFAAGRRKRTWVGNCVAIGLSSGFVEPLESTSIHLVQSAITRLMDLFPHAGLDAADIAAYNRQTQFELERIRDFIVLHYKLTTRADSPFWNYCREMPIPDTLAEKLELFTSNARIHRVDTELFRESSWVQVMLGQGLVPNGYHPVCDIHPLPRLRAFADDIRDIVGRCAATMPMHEDFIASSCRARDEDHFTVPT</sequence>
<dbReference type="PANTHER" id="PTHR43747">
    <property type="entry name" value="FAD-BINDING PROTEIN"/>
    <property type="match status" value="1"/>
</dbReference>
<reference evidence="1 2" key="1">
    <citation type="submission" date="2020-03" db="EMBL/GenBank/DDBJ databases">
        <title>Genome sequence of strain Massilia sp. TW-1.</title>
        <authorList>
            <person name="Chaudhary D.K."/>
        </authorList>
    </citation>
    <scope>NUCLEOTIDE SEQUENCE [LARGE SCALE GENOMIC DNA]</scope>
    <source>
        <strain evidence="1 2">TW-1</strain>
    </source>
</reference>
<proteinExistence type="predicted"/>
<dbReference type="InterPro" id="IPR050816">
    <property type="entry name" value="Flavin-dep_Halogenase_NPB"/>
</dbReference>
<gene>
    <name evidence="1" type="ORF">HAV22_22555</name>
</gene>
<dbReference type="InterPro" id="IPR036188">
    <property type="entry name" value="FAD/NAD-bd_sf"/>
</dbReference>
<dbReference type="InterPro" id="IPR033856">
    <property type="entry name" value="Trp_halogen"/>
</dbReference>
<dbReference type="EMBL" id="JAAQOM010000014">
    <property type="protein sequence ID" value="NIA56415.1"/>
    <property type="molecule type" value="Genomic_DNA"/>
</dbReference>